<dbReference type="Proteomes" id="UP000218387">
    <property type="component" value="Chromosome"/>
</dbReference>
<protein>
    <submittedName>
        <fullName evidence="4">Uncharacterized protein</fullName>
    </submittedName>
</protein>
<feature type="chain" id="PRO_5020724346" evidence="3">
    <location>
        <begin position="25"/>
        <end position="363"/>
    </location>
</feature>
<evidence type="ECO:0000256" key="2">
    <source>
        <dbReference type="SAM" id="Phobius"/>
    </source>
</evidence>
<dbReference type="RefSeq" id="WP_096920107.1">
    <property type="nucleotide sequence ID" value="NZ_CP029487.1"/>
</dbReference>
<evidence type="ECO:0000313" key="5">
    <source>
        <dbReference type="Proteomes" id="UP000218387"/>
    </source>
</evidence>
<sequence length="363" mass="39963">MKKVKLIFLMVAGLLLLAASPALAEEQGTTVRVGKSNQGEILINSAADAQSYKDVIVNDSKDGKYFIGVKTYDPNWEFNGIICVDSYGRQIQGTWERESADSDNGPGPNVDGFDVNAQIISIPSGLNVDVYPVFVNRKDVSNWQTSRAINLPARQVEEPEPEFKIQVKSNPHGETLISYQSGISEYYIDFYNEVYNINEDGEYALGVKPDEGWAFDSFVCLDAEGNEVKEAKVVELSSMEHPGYGPDIEGFEHHAKWIYIPAGINATVYPVYKNLETGELVYSDETPVDPVDPVDPIDPVDPVKPEPTVTPAGNEETQTQITTKTESTNPKTGIQEEMLWGAVAALTVAALVVVARKQLVRKK</sequence>
<proteinExistence type="predicted"/>
<feature type="region of interest" description="Disordered" evidence="1">
    <location>
        <begin position="286"/>
        <end position="328"/>
    </location>
</feature>
<feature type="transmembrane region" description="Helical" evidence="2">
    <location>
        <begin position="338"/>
        <end position="355"/>
    </location>
</feature>
<keyword evidence="2" id="KW-0472">Membrane</keyword>
<dbReference type="KEGG" id="emt:CPZ25_017045"/>
<dbReference type="AlphaFoldDB" id="A0A4P9CBC9"/>
<reference evidence="4 5" key="1">
    <citation type="submission" date="2018-05" db="EMBL/GenBank/DDBJ databases">
        <title>Genome comparison of Eubacterium sp.</title>
        <authorList>
            <person name="Feng Y."/>
            <person name="Sanchez-Andrea I."/>
            <person name="Stams A.J.M."/>
            <person name="De Vos W.M."/>
        </authorList>
    </citation>
    <scope>NUCLEOTIDE SEQUENCE [LARGE SCALE GENOMIC DNA]</scope>
    <source>
        <strain evidence="4 5">YI</strain>
    </source>
</reference>
<gene>
    <name evidence="4" type="ORF">CPZ25_017045</name>
</gene>
<evidence type="ECO:0000313" key="4">
    <source>
        <dbReference type="EMBL" id="QCT72960.1"/>
    </source>
</evidence>
<name>A0A4P9CBC9_EUBML</name>
<keyword evidence="3" id="KW-0732">Signal</keyword>
<keyword evidence="2" id="KW-0812">Transmembrane</keyword>
<feature type="compositionally biased region" description="Low complexity" evidence="1">
    <location>
        <begin position="315"/>
        <end position="328"/>
    </location>
</feature>
<accession>A0A4P9CBC9</accession>
<evidence type="ECO:0000256" key="3">
    <source>
        <dbReference type="SAM" id="SignalP"/>
    </source>
</evidence>
<keyword evidence="5" id="KW-1185">Reference proteome</keyword>
<evidence type="ECO:0000256" key="1">
    <source>
        <dbReference type="SAM" id="MobiDB-lite"/>
    </source>
</evidence>
<dbReference type="EMBL" id="CP029487">
    <property type="protein sequence ID" value="QCT72960.1"/>
    <property type="molecule type" value="Genomic_DNA"/>
</dbReference>
<organism evidence="4 5">
    <name type="scientific">Eubacterium maltosivorans</name>
    <dbReference type="NCBI Taxonomy" id="2041044"/>
    <lineage>
        <taxon>Bacteria</taxon>
        <taxon>Bacillati</taxon>
        <taxon>Bacillota</taxon>
        <taxon>Clostridia</taxon>
        <taxon>Eubacteriales</taxon>
        <taxon>Eubacteriaceae</taxon>
        <taxon>Eubacterium</taxon>
    </lineage>
</organism>
<feature type="signal peptide" evidence="3">
    <location>
        <begin position="1"/>
        <end position="24"/>
    </location>
</feature>
<keyword evidence="2" id="KW-1133">Transmembrane helix</keyword>